<name>A0A6F8XUM3_9ACTN</name>
<evidence type="ECO:0000313" key="1">
    <source>
        <dbReference type="EMBL" id="BCB77525.1"/>
    </source>
</evidence>
<accession>A0A6F8XUM3</accession>
<keyword evidence="2" id="KW-1185">Reference proteome</keyword>
<gene>
    <name evidence="1" type="ORF">Pflav_039350</name>
</gene>
<dbReference type="AlphaFoldDB" id="A0A6F8XUM3"/>
<dbReference type="RefSeq" id="WP_232071604.1">
    <property type="nucleotide sequence ID" value="NZ_AP022870.1"/>
</dbReference>
<dbReference type="KEGG" id="pfla:Pflav_039350"/>
<reference evidence="1 2" key="2">
    <citation type="submission" date="2020-03" db="EMBL/GenBank/DDBJ databases">
        <authorList>
            <person name="Ichikawa N."/>
            <person name="Kimura A."/>
            <person name="Kitahashi Y."/>
            <person name="Uohara A."/>
        </authorList>
    </citation>
    <scope>NUCLEOTIDE SEQUENCE [LARGE SCALE GENOMIC DNA]</scope>
    <source>
        <strain evidence="1 2">NBRC 107702</strain>
    </source>
</reference>
<organism evidence="1 2">
    <name type="scientific">Phytohabitans flavus</name>
    <dbReference type="NCBI Taxonomy" id="1076124"/>
    <lineage>
        <taxon>Bacteria</taxon>
        <taxon>Bacillati</taxon>
        <taxon>Actinomycetota</taxon>
        <taxon>Actinomycetes</taxon>
        <taxon>Micromonosporales</taxon>
        <taxon>Micromonosporaceae</taxon>
    </lineage>
</organism>
<dbReference type="InterPro" id="IPR011047">
    <property type="entry name" value="Quinoprotein_ADH-like_sf"/>
</dbReference>
<evidence type="ECO:0000313" key="2">
    <source>
        <dbReference type="Proteomes" id="UP000502508"/>
    </source>
</evidence>
<reference evidence="1 2" key="1">
    <citation type="submission" date="2020-03" db="EMBL/GenBank/DDBJ databases">
        <title>Whole genome shotgun sequence of Phytohabitans flavus NBRC 107702.</title>
        <authorList>
            <person name="Komaki H."/>
            <person name="Tamura T."/>
        </authorList>
    </citation>
    <scope>NUCLEOTIDE SEQUENCE [LARGE SCALE GENOMIC DNA]</scope>
    <source>
        <strain evidence="1 2">NBRC 107702</strain>
    </source>
</reference>
<protein>
    <submittedName>
        <fullName evidence="1">Uncharacterized protein</fullName>
    </submittedName>
</protein>
<dbReference type="SUPFAM" id="SSF50998">
    <property type="entry name" value="Quinoprotein alcohol dehydrogenase-like"/>
    <property type="match status" value="1"/>
</dbReference>
<proteinExistence type="predicted"/>
<dbReference type="EMBL" id="AP022870">
    <property type="protein sequence ID" value="BCB77525.1"/>
    <property type="molecule type" value="Genomic_DNA"/>
</dbReference>
<dbReference type="Proteomes" id="UP000502508">
    <property type="component" value="Chromosome"/>
</dbReference>
<sequence length="425" mass="45940">MGGVAVAYLVEAKELYLIGMDPKTGKELWRQLASPGQITPGIPVTVQDVDDKVVYMRPERGDPRFTRLVIADPKTGADIVVSGPAIVSSSLSSCGADVCTTARRSVNARGTLHRLRVADGKLAEEPAQAAIPAGARSIGDGGLLDLGIRSPQREEFALFSDNKVRWRIPVTDAFPPGYSTDYGWRFHHYESQKLIVGNIYPDVKRAPDSSFTRQLEGRAAAAGISTVDGSVLWKEPGADLFCRGAIDVEDPATEDLIPVRCRYRGIETYDGKTRQVSHRDLSVTVEGFSPTTGKTTWTVDAGPADLLVEPGNGQVTAGRTTVMARFGAEPLAIDIATGKTTVPASDATFWCPRKVEFKYRVPMRILGDLIYDRYGEAITSICDTKGEPATQPPPSSVTRSVGTNFDDITIVATKEGFTAYRTEPA</sequence>